<evidence type="ECO:0000256" key="5">
    <source>
        <dbReference type="SAM" id="SignalP"/>
    </source>
</evidence>
<dbReference type="Proteomes" id="UP001596104">
    <property type="component" value="Unassembled WGS sequence"/>
</dbReference>
<feature type="signal peptide" evidence="5">
    <location>
        <begin position="1"/>
        <end position="23"/>
    </location>
</feature>
<dbReference type="RefSeq" id="WP_377007193.1">
    <property type="nucleotide sequence ID" value="NZ_JBHSLV010000010.1"/>
</dbReference>
<proteinExistence type="inferred from homology"/>
<dbReference type="SUPFAM" id="SSF53850">
    <property type="entry name" value="Periplasmic binding protein-like II"/>
    <property type="match status" value="1"/>
</dbReference>
<comment type="caution">
    <text evidence="7">The sequence shown here is derived from an EMBL/GenBank/DDBJ whole genome shotgun (WGS) entry which is preliminary data.</text>
</comment>
<comment type="similarity">
    <text evidence="2">Belongs to the bacterial solute-binding protein 5 family.</text>
</comment>
<dbReference type="Pfam" id="PF00496">
    <property type="entry name" value="SBP_bac_5"/>
    <property type="match status" value="1"/>
</dbReference>
<evidence type="ECO:0000259" key="6">
    <source>
        <dbReference type="Pfam" id="PF00496"/>
    </source>
</evidence>
<dbReference type="PROSITE" id="PS01040">
    <property type="entry name" value="SBP_BACTERIAL_5"/>
    <property type="match status" value="1"/>
</dbReference>
<reference evidence="8" key="1">
    <citation type="journal article" date="2019" name="Int. J. Syst. Evol. Microbiol.">
        <title>The Global Catalogue of Microorganisms (GCM) 10K type strain sequencing project: providing services to taxonomists for standard genome sequencing and annotation.</title>
        <authorList>
            <consortium name="The Broad Institute Genomics Platform"/>
            <consortium name="The Broad Institute Genome Sequencing Center for Infectious Disease"/>
            <person name="Wu L."/>
            <person name="Ma J."/>
        </authorList>
    </citation>
    <scope>NUCLEOTIDE SEQUENCE [LARGE SCALE GENOMIC DNA]</scope>
    <source>
        <strain evidence="8">CGMCC 1.16326</strain>
    </source>
</reference>
<name>A0ABW0H8Y5_9HYPH</name>
<protein>
    <submittedName>
        <fullName evidence="7">ABC transporter substrate-binding protein</fullName>
    </submittedName>
</protein>
<evidence type="ECO:0000313" key="8">
    <source>
        <dbReference type="Proteomes" id="UP001596104"/>
    </source>
</evidence>
<dbReference type="PANTHER" id="PTHR30290">
    <property type="entry name" value="PERIPLASMIC BINDING COMPONENT OF ABC TRANSPORTER"/>
    <property type="match status" value="1"/>
</dbReference>
<keyword evidence="8" id="KW-1185">Reference proteome</keyword>
<evidence type="ECO:0000256" key="3">
    <source>
        <dbReference type="ARBA" id="ARBA00022448"/>
    </source>
</evidence>
<comment type="subcellular location">
    <subcellularLocation>
        <location evidence="1">Periplasm</location>
    </subcellularLocation>
</comment>
<keyword evidence="3" id="KW-0813">Transport</keyword>
<evidence type="ECO:0000256" key="4">
    <source>
        <dbReference type="ARBA" id="ARBA00022729"/>
    </source>
</evidence>
<sequence length="506" mass="56364">MLKREFLGLAAMGATMMAAPAWAQKSQNMLRWASIQSITAVDPYYNAHREAIILNGQLVWDTLVYRDPESADYVPLLAKSWQWKDNVTIEFVLRDDVKFHDGIGLTADDAVYTFNYISNPDNKINVQSNVNWIKSAEKTGPYSFIVHLKAPFPPALEYFASLLAILPKDFYGAGGVAGGNGRLVGTGPYRLTAFAPGASIDVERFDGYFGGGPKGQPAIQKIRYRTIPDPSTQMAELLSGGLDWIWYVPPDQAVRLKALRRLTVRADETMRISFLSFNMRDMAGNNPVKDIRVRRAIAHAIDRETIVKHIIGEGSSLVKAPCFRTQFGCSQDVSQIAYDPAAAKRLLAEAGYAGGLTLDLVAFRSREWTEAVAGFMNAVGIKTNIIFLQYAAMRDRVVNNTVHLQLGDWGSYSINDASAILNNYFTLSADDMARDSQVADWLNKASGTVDSAARLANYQQAVSRISDELYWLPLWVHPVTYAHSADLDFKSFPDENPRFFLSRWKS</sequence>
<feature type="chain" id="PRO_5045142084" evidence="5">
    <location>
        <begin position="24"/>
        <end position="506"/>
    </location>
</feature>
<gene>
    <name evidence="7" type="ORF">ACFPPC_07195</name>
</gene>
<dbReference type="InterPro" id="IPR000914">
    <property type="entry name" value="SBP_5_dom"/>
</dbReference>
<feature type="domain" description="Solute-binding protein family 5" evidence="6">
    <location>
        <begin position="73"/>
        <end position="426"/>
    </location>
</feature>
<organism evidence="7 8">
    <name type="scientific">Bosea vestrisii</name>
    <dbReference type="NCBI Taxonomy" id="151416"/>
    <lineage>
        <taxon>Bacteria</taxon>
        <taxon>Pseudomonadati</taxon>
        <taxon>Pseudomonadota</taxon>
        <taxon>Alphaproteobacteria</taxon>
        <taxon>Hyphomicrobiales</taxon>
        <taxon>Boseaceae</taxon>
        <taxon>Bosea</taxon>
    </lineage>
</organism>
<dbReference type="InterPro" id="IPR023765">
    <property type="entry name" value="SBP_5_CS"/>
</dbReference>
<dbReference type="InterPro" id="IPR030678">
    <property type="entry name" value="Peptide/Ni-bd"/>
</dbReference>
<dbReference type="Gene3D" id="3.40.190.10">
    <property type="entry name" value="Periplasmic binding protein-like II"/>
    <property type="match status" value="1"/>
</dbReference>
<accession>A0ABW0H8Y5</accession>
<evidence type="ECO:0000313" key="7">
    <source>
        <dbReference type="EMBL" id="MFC5392424.1"/>
    </source>
</evidence>
<evidence type="ECO:0000256" key="1">
    <source>
        <dbReference type="ARBA" id="ARBA00004418"/>
    </source>
</evidence>
<keyword evidence="4 5" id="KW-0732">Signal</keyword>
<dbReference type="PIRSF" id="PIRSF002741">
    <property type="entry name" value="MppA"/>
    <property type="match status" value="1"/>
</dbReference>
<dbReference type="EMBL" id="JBHSLV010000010">
    <property type="protein sequence ID" value="MFC5392424.1"/>
    <property type="molecule type" value="Genomic_DNA"/>
</dbReference>
<dbReference type="CDD" id="cd08515">
    <property type="entry name" value="PBP2_NikA_DppA_OppA_like_10"/>
    <property type="match status" value="1"/>
</dbReference>
<dbReference type="Gene3D" id="3.10.105.10">
    <property type="entry name" value="Dipeptide-binding Protein, Domain 3"/>
    <property type="match status" value="1"/>
</dbReference>
<evidence type="ECO:0000256" key="2">
    <source>
        <dbReference type="ARBA" id="ARBA00005695"/>
    </source>
</evidence>
<dbReference type="InterPro" id="IPR039424">
    <property type="entry name" value="SBP_5"/>
</dbReference>
<dbReference type="PANTHER" id="PTHR30290:SF9">
    <property type="entry name" value="OLIGOPEPTIDE-BINDING PROTEIN APPA"/>
    <property type="match status" value="1"/>
</dbReference>